<dbReference type="AlphaFoldDB" id="A0A395NFN0"/>
<reference evidence="2 3" key="1">
    <citation type="journal article" date="2018" name="PLoS Pathog.">
        <title>Evolution of structural diversity of trichothecenes, a family of toxins produced by plant pathogenic and entomopathogenic fungi.</title>
        <authorList>
            <person name="Proctor R.H."/>
            <person name="McCormick S.P."/>
            <person name="Kim H.S."/>
            <person name="Cardoza R.E."/>
            <person name="Stanley A.M."/>
            <person name="Lindo L."/>
            <person name="Kelly A."/>
            <person name="Brown D.W."/>
            <person name="Lee T."/>
            <person name="Vaughan M.M."/>
            <person name="Alexander N.J."/>
            <person name="Busman M."/>
            <person name="Gutierrez S."/>
        </authorList>
    </citation>
    <scope>NUCLEOTIDE SEQUENCE [LARGE SCALE GENOMIC DNA]</scope>
    <source>
        <strain evidence="2 3">IBT 40837</strain>
    </source>
</reference>
<organism evidence="2 3">
    <name type="scientific">Trichoderma arundinaceum</name>
    <dbReference type="NCBI Taxonomy" id="490622"/>
    <lineage>
        <taxon>Eukaryota</taxon>
        <taxon>Fungi</taxon>
        <taxon>Dikarya</taxon>
        <taxon>Ascomycota</taxon>
        <taxon>Pezizomycotina</taxon>
        <taxon>Sordariomycetes</taxon>
        <taxon>Hypocreomycetidae</taxon>
        <taxon>Hypocreales</taxon>
        <taxon>Hypocreaceae</taxon>
        <taxon>Trichoderma</taxon>
    </lineage>
</organism>
<accession>A0A395NFN0</accession>
<keyword evidence="3" id="KW-1185">Reference proteome</keyword>
<feature type="region of interest" description="Disordered" evidence="1">
    <location>
        <begin position="1"/>
        <end position="27"/>
    </location>
</feature>
<feature type="compositionally biased region" description="Acidic residues" evidence="1">
    <location>
        <begin position="14"/>
        <end position="23"/>
    </location>
</feature>
<feature type="region of interest" description="Disordered" evidence="1">
    <location>
        <begin position="235"/>
        <end position="261"/>
    </location>
</feature>
<evidence type="ECO:0000313" key="2">
    <source>
        <dbReference type="EMBL" id="RFU74936.1"/>
    </source>
</evidence>
<feature type="region of interest" description="Disordered" evidence="1">
    <location>
        <begin position="175"/>
        <end position="208"/>
    </location>
</feature>
<evidence type="ECO:0000256" key="1">
    <source>
        <dbReference type="SAM" id="MobiDB-lite"/>
    </source>
</evidence>
<evidence type="ECO:0000313" key="3">
    <source>
        <dbReference type="Proteomes" id="UP000266272"/>
    </source>
</evidence>
<comment type="caution">
    <text evidence="2">The sequence shown here is derived from an EMBL/GenBank/DDBJ whole genome shotgun (WGS) entry which is preliminary data.</text>
</comment>
<gene>
    <name evidence="2" type="ORF">TARUN_7304</name>
</gene>
<protein>
    <submittedName>
        <fullName evidence="2">Uncharacterized protein</fullName>
    </submittedName>
</protein>
<name>A0A395NFN0_TRIAR</name>
<dbReference type="EMBL" id="PXOA01000487">
    <property type="protein sequence ID" value="RFU74936.1"/>
    <property type="molecule type" value="Genomic_DNA"/>
</dbReference>
<feature type="region of interest" description="Disordered" evidence="1">
    <location>
        <begin position="63"/>
        <end position="88"/>
    </location>
</feature>
<dbReference type="Proteomes" id="UP000266272">
    <property type="component" value="Unassembled WGS sequence"/>
</dbReference>
<sequence>MFGESRGDSSDGNDVPEAEETEGTSEMIAFKRDGLAEPGRGWQIVAGSSTLARQLPCLPVAGISPKKPPASDCETSEPGTRHGVPDGSYGAVPNTQRGLGDGVPHQQVLVRRGGLRMFASESVRLRCVCVRQIRPSIDGLSLGCPPMAWLAGGSRSLCSWAPELLLATAVKQITAPEQNKGKGRRKGRKRDESSPRNLGAPPSPSRCACRVNSPGPGALIGRVGAQASIVHIMPRRASRSTSIPAVLSESSLERATASRPR</sequence>
<proteinExistence type="predicted"/>